<proteinExistence type="inferred from homology"/>
<name>A0A084JE63_9CLOT</name>
<evidence type="ECO:0000256" key="2">
    <source>
        <dbReference type="ARBA" id="ARBA00023002"/>
    </source>
</evidence>
<dbReference type="eggNOG" id="COG1028">
    <property type="taxonomic scope" value="Bacteria"/>
</dbReference>
<evidence type="ECO:0000313" key="3">
    <source>
        <dbReference type="EMBL" id="KEZ87247.1"/>
    </source>
</evidence>
<dbReference type="CDD" id="cd05233">
    <property type="entry name" value="SDR_c"/>
    <property type="match status" value="1"/>
</dbReference>
<dbReference type="Proteomes" id="UP000028542">
    <property type="component" value="Unassembled WGS sequence"/>
</dbReference>
<dbReference type="PRINTS" id="PR00081">
    <property type="entry name" value="GDHRDH"/>
</dbReference>
<dbReference type="SUPFAM" id="SSF51735">
    <property type="entry name" value="NAD(P)-binding Rossmann-fold domains"/>
    <property type="match status" value="1"/>
</dbReference>
<comment type="similarity">
    <text evidence="1">Belongs to the short-chain dehydrogenases/reductases (SDR) family.</text>
</comment>
<dbReference type="Gene3D" id="3.40.50.720">
    <property type="entry name" value="NAD(P)-binding Rossmann-like Domain"/>
    <property type="match status" value="1"/>
</dbReference>
<keyword evidence="2" id="KW-0560">Oxidoreductase</keyword>
<dbReference type="InterPro" id="IPR002347">
    <property type="entry name" value="SDR_fam"/>
</dbReference>
<dbReference type="STRING" id="318464.IO99_06615"/>
<evidence type="ECO:0000313" key="4">
    <source>
        <dbReference type="Proteomes" id="UP000028542"/>
    </source>
</evidence>
<dbReference type="Pfam" id="PF00106">
    <property type="entry name" value="adh_short"/>
    <property type="match status" value="1"/>
</dbReference>
<dbReference type="PANTHER" id="PTHR42901">
    <property type="entry name" value="ALCOHOL DEHYDROGENASE"/>
    <property type="match status" value="1"/>
</dbReference>
<dbReference type="EMBL" id="JPMD01000014">
    <property type="protein sequence ID" value="KEZ87247.1"/>
    <property type="molecule type" value="Genomic_DNA"/>
</dbReference>
<dbReference type="GO" id="GO:0016491">
    <property type="term" value="F:oxidoreductase activity"/>
    <property type="evidence" value="ECO:0007669"/>
    <property type="project" value="UniProtKB-KW"/>
</dbReference>
<dbReference type="PANTHER" id="PTHR42901:SF1">
    <property type="entry name" value="ALCOHOL DEHYDROGENASE"/>
    <property type="match status" value="1"/>
</dbReference>
<sequence length="401" mass="45413">MFIEKNISFKNKLEGKVILLTGAGGGIGFETAKALVYMGAKVIVAEMNKRKILFAQSTLDSIFGKNSVEFYEIDLSNENQIYALVSHVKDKYGRIDVLFNNATIATMGTVEEVSIDVWDKSYAVNFKAPLLLTQLVLPLMKQKSSGTIVFVSSSGAAPFMGAYEVFKTAQVELSNTLYGELESTNIKVYTIGPGLVKTETAMKGIELVSSHMGITTEEFYEMNENHILGVEEAGTGFAISVLMADRYDGQEIGAIQVLSDSGLLLKLDSSENTKSNDYKNIIPTVLNVVKVYKEQYYGWMKRNVFERQWVLRDFKKTVGYSADQFLEIMQHIQYVVNNEKIQEISTYSSNFQKLMEYYKRQYTLLQGYEKNPEKLKEYSITLLHYIEDLKTICDNLLNNER</sequence>
<keyword evidence="4" id="KW-1185">Reference proteome</keyword>
<accession>A0A084JE63</accession>
<reference evidence="3 4" key="1">
    <citation type="submission" date="2014-07" db="EMBL/GenBank/DDBJ databases">
        <title>Draft genome of Clostridium sulfidigenes 113A isolated from sediments associated with methane hydrate from Krishna Godavari basin.</title>
        <authorList>
            <person name="Honkalas V.S."/>
            <person name="Dabir A.P."/>
            <person name="Arora P."/>
            <person name="Dhakephalkar P.K."/>
        </authorList>
    </citation>
    <scope>NUCLEOTIDE SEQUENCE [LARGE SCALE GENOMIC DNA]</scope>
    <source>
        <strain evidence="3 4">113A</strain>
    </source>
</reference>
<dbReference type="AlphaFoldDB" id="A0A084JE63"/>
<comment type="caution">
    <text evidence="3">The sequence shown here is derived from an EMBL/GenBank/DDBJ whole genome shotgun (WGS) entry which is preliminary data.</text>
</comment>
<organism evidence="3 4">
    <name type="scientific">Clostridium sulfidigenes</name>
    <dbReference type="NCBI Taxonomy" id="318464"/>
    <lineage>
        <taxon>Bacteria</taxon>
        <taxon>Bacillati</taxon>
        <taxon>Bacillota</taxon>
        <taxon>Clostridia</taxon>
        <taxon>Eubacteriales</taxon>
        <taxon>Clostridiaceae</taxon>
        <taxon>Clostridium</taxon>
    </lineage>
</organism>
<evidence type="ECO:0000256" key="1">
    <source>
        <dbReference type="ARBA" id="ARBA00006484"/>
    </source>
</evidence>
<dbReference type="InterPro" id="IPR036291">
    <property type="entry name" value="NAD(P)-bd_dom_sf"/>
</dbReference>
<gene>
    <name evidence="3" type="ORF">IO99_06615</name>
</gene>
<protein>
    <submittedName>
        <fullName evidence="3">Uncharacterized protein</fullName>
    </submittedName>
</protein>